<dbReference type="Gene3D" id="2.60.200.20">
    <property type="match status" value="1"/>
</dbReference>
<dbReference type="CDD" id="cd22679">
    <property type="entry name" value="FHA_SLMAP"/>
    <property type="match status" value="1"/>
</dbReference>
<name>A0ABR3P6Y6_9PEZI</name>
<dbReference type="Pfam" id="PF00498">
    <property type="entry name" value="FHA"/>
    <property type="match status" value="1"/>
</dbReference>
<feature type="compositionally biased region" description="Basic and acidic residues" evidence="1">
    <location>
        <begin position="412"/>
        <end position="424"/>
    </location>
</feature>
<feature type="compositionally biased region" description="Basic and acidic residues" evidence="1">
    <location>
        <begin position="625"/>
        <end position="637"/>
    </location>
</feature>
<feature type="compositionally biased region" description="Low complexity" evidence="1">
    <location>
        <begin position="17"/>
        <end position="27"/>
    </location>
</feature>
<evidence type="ECO:0000256" key="2">
    <source>
        <dbReference type="SAM" id="Phobius"/>
    </source>
</evidence>
<reference evidence="4 5" key="1">
    <citation type="submission" date="2024-07" db="EMBL/GenBank/DDBJ databases">
        <title>Draft sequence of the Neodothiora populina.</title>
        <authorList>
            <person name="Drown D.D."/>
            <person name="Schuette U.S."/>
            <person name="Buechlein A.B."/>
            <person name="Rusch D.R."/>
            <person name="Winton L.W."/>
            <person name="Adams G.A."/>
        </authorList>
    </citation>
    <scope>NUCLEOTIDE SEQUENCE [LARGE SCALE GENOMIC DNA]</scope>
    <source>
        <strain evidence="4 5">CPC 39397</strain>
    </source>
</reference>
<dbReference type="InterPro" id="IPR051176">
    <property type="entry name" value="Cent_Immune-Sig_Mod"/>
</dbReference>
<feature type="region of interest" description="Disordered" evidence="1">
    <location>
        <begin position="625"/>
        <end position="668"/>
    </location>
</feature>
<evidence type="ECO:0000313" key="4">
    <source>
        <dbReference type="EMBL" id="KAL1301480.1"/>
    </source>
</evidence>
<evidence type="ECO:0000313" key="5">
    <source>
        <dbReference type="Proteomes" id="UP001562354"/>
    </source>
</evidence>
<feature type="compositionally biased region" description="Pro residues" evidence="1">
    <location>
        <begin position="442"/>
        <end position="452"/>
    </location>
</feature>
<dbReference type="GeneID" id="95979425"/>
<evidence type="ECO:0000256" key="1">
    <source>
        <dbReference type="SAM" id="MobiDB-lite"/>
    </source>
</evidence>
<feature type="transmembrane region" description="Helical" evidence="2">
    <location>
        <begin position="743"/>
        <end position="763"/>
    </location>
</feature>
<dbReference type="SUPFAM" id="SSF49879">
    <property type="entry name" value="SMAD/FHA domain"/>
    <property type="match status" value="1"/>
</dbReference>
<feature type="compositionally biased region" description="Basic and acidic residues" evidence="1">
    <location>
        <begin position="645"/>
        <end position="657"/>
    </location>
</feature>
<keyword evidence="5" id="KW-1185">Reference proteome</keyword>
<feature type="region of interest" description="Disordered" evidence="1">
    <location>
        <begin position="529"/>
        <end position="582"/>
    </location>
</feature>
<feature type="region of interest" description="Disordered" evidence="1">
    <location>
        <begin position="407"/>
        <end position="455"/>
    </location>
</feature>
<feature type="domain" description="FHA" evidence="3">
    <location>
        <begin position="188"/>
        <end position="246"/>
    </location>
</feature>
<keyword evidence="2" id="KW-1133">Transmembrane helix</keyword>
<feature type="compositionally biased region" description="Polar residues" evidence="1">
    <location>
        <begin position="659"/>
        <end position="668"/>
    </location>
</feature>
<keyword evidence="2" id="KW-0472">Membrane</keyword>
<feature type="region of interest" description="Disordered" evidence="1">
    <location>
        <begin position="1"/>
        <end position="59"/>
    </location>
</feature>
<sequence>MTAVAPPLTFQAPSRTGWSSNGSLNSLSHEELTRALNMQNPPPRKTAQRANSTSSLNSASSASSALSAASVQTNGTAIPDVTGFTNRKKGRQIFVQPTPKAEPTAGLSTARPQVVSSASSGPSAASAVSALQAPMLPSQQMTNGQAQQNGTLRNVNGVHEPTAILHLLPMNGTFERKTITVPFFPDVLRIGRQTNQKTAPTPSNAFFDSKVLSRQHAEIYAERSSGRVFIRDVKSSNGTFVNGQRLSPENKESEPHPLQEQDVLELGIDIVSEDQKTVVHHKVAARVEHAGIYAPSSDMPPNESEPLVVPNSFKRNANGMYLPPGKGNALTAVMQGREINGLSQYQQTRPLYPPITTETIVKRLNVIISDEADKLGMSTNCSQRELNLAKIQSQDLARSKQCLESLLNGDNKQLEKESRGEKPMRPSPVKSKSDLKSHFSEPPAPPPQQPLPEKPDVAKALADPVIQPLLLRADVARSPMSSNASLTRPDHSQALLILTQELKLAKDQIPSLEDRVKILENELKLERTARESAEERAQRLETTSQPEEAETSASGPIPIPGTASAVVAASTTGEADDRSPDLQAQLDRLRATMDEMKQHMEAYHRRAEIAESERDEARQTLAEMIEQKRKDNAEADRRRSRSRSCRHDESSESEQHESTTNGHAIQPSKESFSVTALLQKAGVHGSDMLTDEHVAALRQLLSSHSSSALTTGDGQSDNGNLLAVAKRAEYSADEQSAAFRAYAWYWGPTLTVLVLGALAMAGLDKMDVVHR</sequence>
<comment type="caution">
    <text evidence="4">The sequence shown here is derived from an EMBL/GenBank/DDBJ whole genome shotgun (WGS) entry which is preliminary data.</text>
</comment>
<dbReference type="InterPro" id="IPR000253">
    <property type="entry name" value="FHA_dom"/>
</dbReference>
<dbReference type="PROSITE" id="PS50006">
    <property type="entry name" value="FHA_DOMAIN"/>
    <property type="match status" value="1"/>
</dbReference>
<proteinExistence type="predicted"/>
<keyword evidence="2" id="KW-0812">Transmembrane</keyword>
<dbReference type="PANTHER" id="PTHR15715">
    <property type="entry name" value="CENTROSOMAL PROTEIN OF 170 KDA"/>
    <property type="match status" value="1"/>
</dbReference>
<organism evidence="4 5">
    <name type="scientific">Neodothiora populina</name>
    <dbReference type="NCBI Taxonomy" id="2781224"/>
    <lineage>
        <taxon>Eukaryota</taxon>
        <taxon>Fungi</taxon>
        <taxon>Dikarya</taxon>
        <taxon>Ascomycota</taxon>
        <taxon>Pezizomycotina</taxon>
        <taxon>Dothideomycetes</taxon>
        <taxon>Dothideomycetidae</taxon>
        <taxon>Dothideales</taxon>
        <taxon>Dothioraceae</taxon>
        <taxon>Neodothiora</taxon>
    </lineage>
</organism>
<feature type="compositionally biased region" description="Basic and acidic residues" evidence="1">
    <location>
        <begin position="529"/>
        <end position="539"/>
    </location>
</feature>
<feature type="compositionally biased region" description="Low complexity" evidence="1">
    <location>
        <begin position="562"/>
        <end position="572"/>
    </location>
</feature>
<protein>
    <recommendedName>
        <fullName evidence="3">FHA domain-containing protein</fullName>
    </recommendedName>
</protein>
<accession>A0ABR3P6Y6</accession>
<evidence type="ECO:0000259" key="3">
    <source>
        <dbReference type="PROSITE" id="PS50006"/>
    </source>
</evidence>
<feature type="region of interest" description="Disordered" evidence="1">
    <location>
        <begin position="96"/>
        <end position="121"/>
    </location>
</feature>
<dbReference type="PANTHER" id="PTHR15715:SF46">
    <property type="entry name" value="TO VACUOLE TARGETING VPS64, PUTATIVE (AFU_ORTHOLOGUE AFUA_2G02420)-RELATED"/>
    <property type="match status" value="1"/>
</dbReference>
<dbReference type="InterPro" id="IPR008984">
    <property type="entry name" value="SMAD_FHA_dom_sf"/>
</dbReference>
<feature type="compositionally biased region" description="Polar residues" evidence="1">
    <location>
        <begin position="542"/>
        <end position="554"/>
    </location>
</feature>
<feature type="compositionally biased region" description="Low complexity" evidence="1">
    <location>
        <begin position="50"/>
        <end position="59"/>
    </location>
</feature>
<dbReference type="EMBL" id="JBFMKM010000013">
    <property type="protein sequence ID" value="KAL1301480.1"/>
    <property type="molecule type" value="Genomic_DNA"/>
</dbReference>
<gene>
    <name evidence="4" type="ORF">AAFC00_005726</name>
</gene>
<dbReference type="RefSeq" id="XP_069197756.1">
    <property type="nucleotide sequence ID" value="XM_069345553.1"/>
</dbReference>
<dbReference type="Proteomes" id="UP001562354">
    <property type="component" value="Unassembled WGS sequence"/>
</dbReference>
<dbReference type="SMART" id="SM00240">
    <property type="entry name" value="FHA"/>
    <property type="match status" value="1"/>
</dbReference>